<keyword evidence="2" id="KW-1185">Reference proteome</keyword>
<gene>
    <name evidence="3" type="primary">LOC116664311</name>
</gene>
<dbReference type="AlphaFoldDB" id="A0A8B8T7T1"/>
<accession>A0A8B8T7T1</accession>
<feature type="region of interest" description="Disordered" evidence="1">
    <location>
        <begin position="1"/>
        <end position="164"/>
    </location>
</feature>
<feature type="compositionally biased region" description="Basic and acidic residues" evidence="1">
    <location>
        <begin position="1"/>
        <end position="10"/>
    </location>
</feature>
<evidence type="ECO:0000313" key="3">
    <source>
        <dbReference type="RefSeq" id="XP_032338107.1"/>
    </source>
</evidence>
<protein>
    <submittedName>
        <fullName evidence="3">rRNA 2'-O-methyltransferase fibrillarin-like</fullName>
    </submittedName>
</protein>
<dbReference type="Proteomes" id="UP000694856">
    <property type="component" value="Chromosome 6"/>
</dbReference>
<feature type="compositionally biased region" description="Basic and acidic residues" evidence="1">
    <location>
        <begin position="19"/>
        <end position="29"/>
    </location>
</feature>
<feature type="compositionally biased region" description="Gly residues" evidence="1">
    <location>
        <begin position="94"/>
        <end position="106"/>
    </location>
</feature>
<sequence>MIVVSEDHSLGRHVSQRSHRTDRSREKPGARSAQAGSALASESARRAGKGGLGGGGRALRGLREGEAGPGVRESAGGGGVGARDSSPGRRQRGAGWGRGGRSGIARGGVQTRPKRPPAALRSVRPRTTRWQETEGKGENTLRRLRGRTRGQGRSYTASRGTRGE</sequence>
<feature type="compositionally biased region" description="Basic and acidic residues" evidence="1">
    <location>
        <begin position="129"/>
        <end position="141"/>
    </location>
</feature>
<organism evidence="2 3">
    <name type="scientific">Camelus ferus</name>
    <name type="common">Wild bactrian camel</name>
    <name type="synonym">Camelus bactrianus ferus</name>
    <dbReference type="NCBI Taxonomy" id="419612"/>
    <lineage>
        <taxon>Eukaryota</taxon>
        <taxon>Metazoa</taxon>
        <taxon>Chordata</taxon>
        <taxon>Craniata</taxon>
        <taxon>Vertebrata</taxon>
        <taxon>Euteleostomi</taxon>
        <taxon>Mammalia</taxon>
        <taxon>Eutheria</taxon>
        <taxon>Laurasiatheria</taxon>
        <taxon>Artiodactyla</taxon>
        <taxon>Tylopoda</taxon>
        <taxon>Camelidae</taxon>
        <taxon>Camelus</taxon>
    </lineage>
</organism>
<dbReference type="RefSeq" id="XP_032338107.1">
    <property type="nucleotide sequence ID" value="XM_032482216.1"/>
</dbReference>
<dbReference type="GeneID" id="116664311"/>
<proteinExistence type="predicted"/>
<feature type="compositionally biased region" description="Gly residues" evidence="1">
    <location>
        <begin position="49"/>
        <end position="58"/>
    </location>
</feature>
<dbReference type="KEGG" id="cfr:116664311"/>
<feature type="compositionally biased region" description="Polar residues" evidence="1">
    <location>
        <begin position="154"/>
        <end position="164"/>
    </location>
</feature>
<name>A0A8B8T7T1_CAMFR</name>
<evidence type="ECO:0000313" key="2">
    <source>
        <dbReference type="Proteomes" id="UP000694856"/>
    </source>
</evidence>
<reference evidence="3" key="1">
    <citation type="submission" date="2025-08" db="UniProtKB">
        <authorList>
            <consortium name="RefSeq"/>
        </authorList>
    </citation>
    <scope>IDENTIFICATION</scope>
    <source>
        <tissue evidence="3">Ear skin</tissue>
    </source>
</reference>
<evidence type="ECO:0000256" key="1">
    <source>
        <dbReference type="SAM" id="MobiDB-lite"/>
    </source>
</evidence>